<dbReference type="InterPro" id="IPR000700">
    <property type="entry name" value="PAS-assoc_C"/>
</dbReference>
<dbReference type="SMART" id="SM00448">
    <property type="entry name" value="REC"/>
    <property type="match status" value="1"/>
</dbReference>
<dbReference type="KEGG" id="xcb:XC_1686"/>
<feature type="modified residue" description="4-aspartylphosphate" evidence="4">
    <location>
        <position position="935"/>
    </location>
</feature>
<name>A0A0H2X842_XANC8</name>
<gene>
    <name evidence="8" type="ordered locus">XC_1686</name>
</gene>
<evidence type="ECO:0000259" key="6">
    <source>
        <dbReference type="PROSITE" id="PS50110"/>
    </source>
</evidence>
<dbReference type="SMART" id="SM00388">
    <property type="entry name" value="HisKA"/>
    <property type="match status" value="1"/>
</dbReference>
<dbReference type="Gene3D" id="3.30.450.20">
    <property type="entry name" value="PAS domain"/>
    <property type="match status" value="4"/>
</dbReference>
<keyword evidence="8" id="KW-0418">Kinase</keyword>
<dbReference type="PROSITE" id="PS50113">
    <property type="entry name" value="PAC"/>
    <property type="match status" value="1"/>
</dbReference>
<dbReference type="Gene3D" id="1.10.287.130">
    <property type="match status" value="1"/>
</dbReference>
<sequence>MPHAGSLHGESLTPWSMHDAVDRPPFDGKTHRARLPYFRQWSTPTTSDAMPVDPSGDSFSFLAGGGEMGARMRAHDWSGSALGLPSQWPQSLRSALSICLNSPVLATVLWGPDLVMLYNDAYIPSMADRHPWALGQPVSEVWGASWEQVAPPFRRCLQTGEGFEQRHVELPMVRRGVPETTYWNFSAAPIRGEDGSIVGLFNQGIEITETVRADRLRAAEAERQRRLFEQAPGFTAILHGPEHVFAFVNAAYLRLVGGRDMLGMSVRAGLPELEGQGFYELLDSVYSTGERFVASAVSIQLQRTGTGAEQRFVDFVYEPVKDDAGRVTGIFVQGFDTTDAQQAQQALRESEKRYRMLFENIDAGFCIAEVKFDAQGQAIDHRMLAVNPAFERHTGLTDVVGKWSSQLLPGIEQEWHEAYGRVARSGEPLRFEREAARLGRWYDAHLFPAGTHDNHVAMLIVDITPRRRVEQQLRDLNETLEQRVVEALAERRLFADFVDSTDAAVLACDMDFTILALNTASAEALRLAYGVSAHVGDNLLGLLDGLPEHRAQVARHWGRALSGDEFLVLEEFGDPARALRHYEVRFSQLRDRHGGRVGAFQVAQDVTDRVQTEASLEVAREALRQSQKMEAVGQLTGGLAHDFNNLLTGISGSLELMQTRMGQGRFDDVECYIAVAQKAAGRAAALTHRLLAFSRRQTLAPKPTDVNALIAGMEDLIRRTVGPSIELTTVAEQALWPALVDPSQLENALLNLCLNARDAMPDGVRITIETSNSWLNHSATQQNEVPDGEYLSLCVSDTGTGMPEDVIARVFEPFFTTKPIGEGTGLGLSMIYGFAQQSGGQVRVSSTVGEGTTVCIHLPRHLGDATGDAQARTLPAMPRSQQGETVLVVDDEPSVRMLVADILEELGYTALQAVDGASGLSVLQSDVRIDLLITDVGLPGGMNGRQMADAARIARPRLSVLFITGYAETAVLGAGQLAPGMAVLTKPFGIDAMAARIREMIR</sequence>
<evidence type="ECO:0000259" key="7">
    <source>
        <dbReference type="PROSITE" id="PS50113"/>
    </source>
</evidence>
<feature type="domain" description="PAC" evidence="7">
    <location>
        <begin position="295"/>
        <end position="349"/>
    </location>
</feature>
<keyword evidence="3 4" id="KW-0597">Phosphoprotein</keyword>
<evidence type="ECO:0000256" key="4">
    <source>
        <dbReference type="PROSITE-ProRule" id="PRU00169"/>
    </source>
</evidence>
<accession>A0A0H2X842</accession>
<dbReference type="InterPro" id="IPR011006">
    <property type="entry name" value="CheY-like_superfamily"/>
</dbReference>
<dbReference type="InterPro" id="IPR003594">
    <property type="entry name" value="HATPase_dom"/>
</dbReference>
<dbReference type="InterPro" id="IPR005467">
    <property type="entry name" value="His_kinase_dom"/>
</dbReference>
<dbReference type="PROSITE" id="PS50110">
    <property type="entry name" value="RESPONSE_REGULATORY"/>
    <property type="match status" value="1"/>
</dbReference>
<dbReference type="Gene3D" id="3.30.565.10">
    <property type="entry name" value="Histidine kinase-like ATPase, C-terminal domain"/>
    <property type="match status" value="1"/>
</dbReference>
<dbReference type="PANTHER" id="PTHR43065">
    <property type="entry name" value="SENSOR HISTIDINE KINASE"/>
    <property type="match status" value="1"/>
</dbReference>
<dbReference type="PANTHER" id="PTHR43065:SF42">
    <property type="entry name" value="TWO-COMPONENT SENSOR PPRA"/>
    <property type="match status" value="1"/>
</dbReference>
<protein>
    <recommendedName>
        <fullName evidence="2">histidine kinase</fullName>
        <ecNumber evidence="2">2.7.13.3</ecNumber>
    </recommendedName>
</protein>
<dbReference type="EMBL" id="CP000050">
    <property type="protein sequence ID" value="AAY48752.1"/>
    <property type="molecule type" value="Genomic_DNA"/>
</dbReference>
<organism evidence="8 9">
    <name type="scientific">Xanthomonas campestris pv. campestris (strain 8004)</name>
    <dbReference type="NCBI Taxonomy" id="314565"/>
    <lineage>
        <taxon>Bacteria</taxon>
        <taxon>Pseudomonadati</taxon>
        <taxon>Pseudomonadota</taxon>
        <taxon>Gammaproteobacteria</taxon>
        <taxon>Lysobacterales</taxon>
        <taxon>Lysobacteraceae</taxon>
        <taxon>Xanthomonas</taxon>
    </lineage>
</organism>
<evidence type="ECO:0000313" key="9">
    <source>
        <dbReference type="Proteomes" id="UP000000420"/>
    </source>
</evidence>
<dbReference type="Pfam" id="PF00512">
    <property type="entry name" value="HisKA"/>
    <property type="match status" value="1"/>
</dbReference>
<dbReference type="Pfam" id="PF00072">
    <property type="entry name" value="Response_reg"/>
    <property type="match status" value="1"/>
</dbReference>
<dbReference type="Pfam" id="PF08448">
    <property type="entry name" value="PAS_4"/>
    <property type="match status" value="4"/>
</dbReference>
<evidence type="ECO:0000256" key="1">
    <source>
        <dbReference type="ARBA" id="ARBA00000085"/>
    </source>
</evidence>
<dbReference type="SUPFAM" id="SSF55785">
    <property type="entry name" value="PYP-like sensor domain (PAS domain)"/>
    <property type="match status" value="4"/>
</dbReference>
<evidence type="ECO:0000256" key="3">
    <source>
        <dbReference type="ARBA" id="ARBA00022553"/>
    </source>
</evidence>
<dbReference type="InterPro" id="IPR000014">
    <property type="entry name" value="PAS"/>
</dbReference>
<dbReference type="InterPro" id="IPR003661">
    <property type="entry name" value="HisK_dim/P_dom"/>
</dbReference>
<dbReference type="EC" id="2.7.13.3" evidence="2"/>
<dbReference type="Proteomes" id="UP000000420">
    <property type="component" value="Chromosome"/>
</dbReference>
<reference evidence="8 9" key="1">
    <citation type="journal article" date="2005" name="Genome Res.">
        <title>Comparative and functional genomic analyses of the pathogenicity of phytopathogen Xanthomonas campestris pv. campestris.</title>
        <authorList>
            <person name="Qian W."/>
            <person name="Jia Y."/>
            <person name="Ren S.X."/>
            <person name="He Y.Q."/>
            <person name="Feng J.X."/>
            <person name="Lu L.F."/>
            <person name="Sun Q."/>
            <person name="Ying G."/>
            <person name="Tang D.J."/>
            <person name="Tang H."/>
            <person name="Wu W."/>
            <person name="Hao P."/>
            <person name="Wang L."/>
            <person name="Jiang B.L."/>
            <person name="Zeng S."/>
            <person name="Gu W.Y."/>
            <person name="Lu G."/>
            <person name="Rong L."/>
            <person name="Tian Y."/>
            <person name="Yao Z."/>
            <person name="Fu G."/>
            <person name="Chen B."/>
            <person name="Fang R."/>
            <person name="Qiang B."/>
            <person name="Chen Z."/>
            <person name="Zhao G.P."/>
            <person name="Tang J.L."/>
            <person name="He C."/>
        </authorList>
    </citation>
    <scope>NUCLEOTIDE SEQUENCE [LARGE SCALE GENOMIC DNA]</scope>
    <source>
        <strain evidence="8 9">8004</strain>
    </source>
</reference>
<dbReference type="SMART" id="SM00387">
    <property type="entry name" value="HATPase_c"/>
    <property type="match status" value="1"/>
</dbReference>
<dbReference type="SUPFAM" id="SSF47384">
    <property type="entry name" value="Homodimeric domain of signal transducing histidine kinase"/>
    <property type="match status" value="1"/>
</dbReference>
<feature type="domain" description="Histidine kinase" evidence="5">
    <location>
        <begin position="638"/>
        <end position="862"/>
    </location>
</feature>
<dbReference type="Gene3D" id="3.40.50.2300">
    <property type="match status" value="1"/>
</dbReference>
<dbReference type="Pfam" id="PF02518">
    <property type="entry name" value="HATPase_c"/>
    <property type="match status" value="1"/>
</dbReference>
<dbReference type="InterPro" id="IPR004358">
    <property type="entry name" value="Sig_transdc_His_kin-like_C"/>
</dbReference>
<keyword evidence="8" id="KW-0808">Transferase</keyword>
<evidence type="ECO:0000256" key="2">
    <source>
        <dbReference type="ARBA" id="ARBA00012438"/>
    </source>
</evidence>
<dbReference type="InterPro" id="IPR001789">
    <property type="entry name" value="Sig_transdc_resp-reg_receiver"/>
</dbReference>
<dbReference type="PRINTS" id="PR00344">
    <property type="entry name" value="BCTRLSENSOR"/>
</dbReference>
<dbReference type="SMART" id="SM00091">
    <property type="entry name" value="PAS"/>
    <property type="match status" value="3"/>
</dbReference>
<dbReference type="AlphaFoldDB" id="A0A0H2X842"/>
<dbReference type="InterPro" id="IPR035965">
    <property type="entry name" value="PAS-like_dom_sf"/>
</dbReference>
<dbReference type="InterPro" id="IPR036890">
    <property type="entry name" value="HATPase_C_sf"/>
</dbReference>
<dbReference type="CDD" id="cd00082">
    <property type="entry name" value="HisKA"/>
    <property type="match status" value="1"/>
</dbReference>
<proteinExistence type="predicted"/>
<evidence type="ECO:0000259" key="5">
    <source>
        <dbReference type="PROSITE" id="PS50109"/>
    </source>
</evidence>
<dbReference type="GO" id="GO:0000155">
    <property type="term" value="F:phosphorelay sensor kinase activity"/>
    <property type="evidence" value="ECO:0007669"/>
    <property type="project" value="InterPro"/>
</dbReference>
<feature type="domain" description="Response regulatory" evidence="6">
    <location>
        <begin position="885"/>
        <end position="1001"/>
    </location>
</feature>
<comment type="catalytic activity">
    <reaction evidence="1">
        <text>ATP + protein L-histidine = ADP + protein N-phospho-L-histidine.</text>
        <dbReference type="EC" id="2.7.13.3"/>
    </reaction>
</comment>
<dbReference type="PROSITE" id="PS50109">
    <property type="entry name" value="HIS_KIN"/>
    <property type="match status" value="1"/>
</dbReference>
<dbReference type="NCBIfam" id="TIGR00229">
    <property type="entry name" value="sensory_box"/>
    <property type="match status" value="1"/>
</dbReference>
<evidence type="ECO:0000313" key="8">
    <source>
        <dbReference type="EMBL" id="AAY48752.1"/>
    </source>
</evidence>
<dbReference type="CDD" id="cd18161">
    <property type="entry name" value="REC_hyHK_blue-like"/>
    <property type="match status" value="1"/>
</dbReference>
<dbReference type="HOGENOM" id="CLU_000445_114_51_6"/>
<dbReference type="InterPro" id="IPR013656">
    <property type="entry name" value="PAS_4"/>
</dbReference>
<dbReference type="InterPro" id="IPR036097">
    <property type="entry name" value="HisK_dim/P_sf"/>
</dbReference>
<dbReference type="SUPFAM" id="SSF55874">
    <property type="entry name" value="ATPase domain of HSP90 chaperone/DNA topoisomerase II/histidine kinase"/>
    <property type="match status" value="1"/>
</dbReference>
<dbReference type="SUPFAM" id="SSF52172">
    <property type="entry name" value="CheY-like"/>
    <property type="match status" value="1"/>
</dbReference>